<accession>A0AAV7C6D5</accession>
<keyword evidence="1" id="KW-0472">Membrane</keyword>
<evidence type="ECO:0000313" key="2">
    <source>
        <dbReference type="EMBL" id="KAG8580565.1"/>
    </source>
</evidence>
<evidence type="ECO:0000313" key="3">
    <source>
        <dbReference type="Proteomes" id="UP000824782"/>
    </source>
</evidence>
<sequence length="83" mass="9784">MVYNVPVTLVYYIPFLYPGVLYTIFIPWCIIYHFYTLVYFIPFLYPGVLYTTASIVIYQYSYSITFHMTHIEAPLFLSGACIL</sequence>
<evidence type="ECO:0000256" key="1">
    <source>
        <dbReference type="SAM" id="Phobius"/>
    </source>
</evidence>
<comment type="caution">
    <text evidence="2">The sequence shown here is derived from an EMBL/GenBank/DDBJ whole genome shotgun (WGS) entry which is preliminary data.</text>
</comment>
<dbReference type="EMBL" id="WNYA01000003">
    <property type="protein sequence ID" value="KAG8580565.1"/>
    <property type="molecule type" value="Genomic_DNA"/>
</dbReference>
<gene>
    <name evidence="2" type="ORF">GDO81_007344</name>
</gene>
<keyword evidence="1" id="KW-0812">Transmembrane</keyword>
<reference evidence="2" key="1">
    <citation type="thesis" date="2020" institute="ProQuest LLC" country="789 East Eisenhower Parkway, Ann Arbor, MI, USA">
        <title>Comparative Genomics and Chromosome Evolution.</title>
        <authorList>
            <person name="Mudd A.B."/>
        </authorList>
    </citation>
    <scope>NUCLEOTIDE SEQUENCE</scope>
    <source>
        <strain evidence="2">237g6f4</strain>
        <tissue evidence="2">Blood</tissue>
    </source>
</reference>
<dbReference type="Proteomes" id="UP000824782">
    <property type="component" value="Unassembled WGS sequence"/>
</dbReference>
<keyword evidence="1" id="KW-1133">Transmembrane helix</keyword>
<proteinExistence type="predicted"/>
<feature type="transmembrane region" description="Helical" evidence="1">
    <location>
        <begin position="12"/>
        <end position="30"/>
    </location>
</feature>
<feature type="transmembrane region" description="Helical" evidence="1">
    <location>
        <begin position="37"/>
        <end position="60"/>
    </location>
</feature>
<name>A0AAV7C6D5_ENGPU</name>
<protein>
    <submittedName>
        <fullName evidence="2">Uncharacterized protein</fullName>
    </submittedName>
</protein>
<dbReference type="AlphaFoldDB" id="A0AAV7C6D5"/>
<organism evidence="2 3">
    <name type="scientific">Engystomops pustulosus</name>
    <name type="common">Tungara frog</name>
    <name type="synonym">Physalaemus pustulosus</name>
    <dbReference type="NCBI Taxonomy" id="76066"/>
    <lineage>
        <taxon>Eukaryota</taxon>
        <taxon>Metazoa</taxon>
        <taxon>Chordata</taxon>
        <taxon>Craniata</taxon>
        <taxon>Vertebrata</taxon>
        <taxon>Euteleostomi</taxon>
        <taxon>Amphibia</taxon>
        <taxon>Batrachia</taxon>
        <taxon>Anura</taxon>
        <taxon>Neobatrachia</taxon>
        <taxon>Hyloidea</taxon>
        <taxon>Leptodactylidae</taxon>
        <taxon>Leiuperinae</taxon>
        <taxon>Engystomops</taxon>
    </lineage>
</organism>
<keyword evidence="3" id="KW-1185">Reference proteome</keyword>